<evidence type="ECO:0000313" key="3">
    <source>
        <dbReference type="EMBL" id="CCK71753.1"/>
    </source>
</evidence>
<dbReference type="OMA" id="KPCKIIA"/>
<gene>
    <name evidence="3" type="primary">KNAG0H03390</name>
    <name evidence="3" type="ordered locus">KNAG_0H03390</name>
</gene>
<dbReference type="RefSeq" id="XP_022465998.1">
    <property type="nucleotide sequence ID" value="XM_022609620.1"/>
</dbReference>
<dbReference type="PANTHER" id="PTHR40018">
    <property type="entry name" value="[PSI+] INDUCTION PROTEIN 2"/>
    <property type="match status" value="1"/>
</dbReference>
<organism evidence="3 4">
    <name type="scientific">Huiozyma naganishii (strain ATCC MYA-139 / BCRC 22969 / CBS 8797 / KCTC 17520 / NBRC 10181 / NCYC 3082 / Yp74L-3)</name>
    <name type="common">Yeast</name>
    <name type="synonym">Kazachstania naganishii</name>
    <dbReference type="NCBI Taxonomy" id="1071383"/>
    <lineage>
        <taxon>Eukaryota</taxon>
        <taxon>Fungi</taxon>
        <taxon>Dikarya</taxon>
        <taxon>Ascomycota</taxon>
        <taxon>Saccharomycotina</taxon>
        <taxon>Saccharomycetes</taxon>
        <taxon>Saccharomycetales</taxon>
        <taxon>Saccharomycetaceae</taxon>
        <taxon>Huiozyma</taxon>
    </lineage>
</organism>
<keyword evidence="2" id="KW-1133">Transmembrane helix</keyword>
<sequence length="153" mass="17370">MSYSKRGWTDDIKHTTKSFRNWHSCMADKPCKIIAIVGICLAGVLFLWLIGAFITCCNQGASGIGQFCCWCCRSSNSGGTAAIPQFTNARQPPNVVYQPVQPPEQYFEDPRRSAGHGDAEEIFELEQDFDLEDQRRKSKKNQSSYPRDDEIFY</sequence>
<reference evidence="4" key="2">
    <citation type="submission" date="2012-08" db="EMBL/GenBank/DDBJ databases">
        <title>Genome sequence of Kazachstania naganishii.</title>
        <authorList>
            <person name="Gordon J.L."/>
            <person name="Armisen D."/>
            <person name="Proux-Wera E."/>
            <person name="OhEigeartaigh S.S."/>
            <person name="Byrne K.P."/>
            <person name="Wolfe K.H."/>
        </authorList>
    </citation>
    <scope>NUCLEOTIDE SEQUENCE [LARGE SCALE GENOMIC DNA]</scope>
    <source>
        <strain evidence="4">ATCC MYA-139 / BCRC 22969 / CBS 8797 / CCRC 22969 / KCTC 17520 / NBRC 10181 / NCYC 3082</strain>
    </source>
</reference>
<evidence type="ECO:0000256" key="2">
    <source>
        <dbReference type="SAM" id="Phobius"/>
    </source>
</evidence>
<dbReference type="OrthoDB" id="3980401at2759"/>
<proteinExistence type="predicted"/>
<dbReference type="eggNOG" id="ENOG502S5JV">
    <property type="taxonomic scope" value="Eukaryota"/>
</dbReference>
<dbReference type="HOGENOM" id="CLU_077184_1_0_1"/>
<dbReference type="KEGG" id="kng:KNAG_0H03390"/>
<dbReference type="PANTHER" id="PTHR40018:SF1">
    <property type="entry name" value="[PSI+] INDUCTION PROTEIN 2"/>
    <property type="match status" value="1"/>
</dbReference>
<evidence type="ECO:0008006" key="5">
    <source>
        <dbReference type="Google" id="ProtNLM"/>
    </source>
</evidence>
<dbReference type="EMBL" id="HE978321">
    <property type="protein sequence ID" value="CCK71753.1"/>
    <property type="molecule type" value="Genomic_DNA"/>
</dbReference>
<protein>
    <recommendedName>
        <fullName evidence="5">[PSI+] induction protein 2</fullName>
    </recommendedName>
</protein>
<accession>J7RPT3</accession>
<dbReference type="GO" id="GO:0005935">
    <property type="term" value="C:cellular bud neck"/>
    <property type="evidence" value="ECO:0007669"/>
    <property type="project" value="TreeGrafter"/>
</dbReference>
<keyword evidence="2" id="KW-0472">Membrane</keyword>
<dbReference type="InterPro" id="IPR037504">
    <property type="entry name" value="PSI_induc_2"/>
</dbReference>
<dbReference type="Proteomes" id="UP000006310">
    <property type="component" value="Chromosome 8"/>
</dbReference>
<name>J7RPT3_HUIN7</name>
<feature type="transmembrane region" description="Helical" evidence="2">
    <location>
        <begin position="33"/>
        <end position="54"/>
    </location>
</feature>
<keyword evidence="2" id="KW-0812">Transmembrane</keyword>
<keyword evidence="4" id="KW-1185">Reference proteome</keyword>
<dbReference type="GO" id="GO:0005886">
    <property type="term" value="C:plasma membrane"/>
    <property type="evidence" value="ECO:0007669"/>
    <property type="project" value="TreeGrafter"/>
</dbReference>
<feature type="region of interest" description="Disordered" evidence="1">
    <location>
        <begin position="133"/>
        <end position="153"/>
    </location>
</feature>
<evidence type="ECO:0000256" key="1">
    <source>
        <dbReference type="SAM" id="MobiDB-lite"/>
    </source>
</evidence>
<evidence type="ECO:0000313" key="4">
    <source>
        <dbReference type="Proteomes" id="UP000006310"/>
    </source>
</evidence>
<reference evidence="3 4" key="1">
    <citation type="journal article" date="2011" name="Proc. Natl. Acad. Sci. U.S.A.">
        <title>Evolutionary erosion of yeast sex chromosomes by mating-type switching accidents.</title>
        <authorList>
            <person name="Gordon J.L."/>
            <person name="Armisen D."/>
            <person name="Proux-Wera E."/>
            <person name="Oheigeartaigh S.S."/>
            <person name="Byrne K.P."/>
            <person name="Wolfe K.H."/>
        </authorList>
    </citation>
    <scope>NUCLEOTIDE SEQUENCE [LARGE SCALE GENOMIC DNA]</scope>
    <source>
        <strain evidence="4">ATCC MYA-139 / BCRC 22969 / CBS 8797 / CCRC 22969 / KCTC 17520 / NBRC 10181 / NCYC 3082</strain>
    </source>
</reference>
<dbReference type="GeneID" id="34527485"/>
<dbReference type="AlphaFoldDB" id="J7RPT3"/>